<evidence type="ECO:0000259" key="4">
    <source>
        <dbReference type="PROSITE" id="PS51158"/>
    </source>
</evidence>
<dbReference type="GO" id="GO:0004674">
    <property type="term" value="F:protein serine/threonine kinase activity"/>
    <property type="evidence" value="ECO:0007669"/>
    <property type="project" value="UniProtKB-KW"/>
</dbReference>
<evidence type="ECO:0000313" key="5">
    <source>
        <dbReference type="EMBL" id="KZT31991.1"/>
    </source>
</evidence>
<gene>
    <name evidence="5" type="ORF">SISSUDRAFT_1056081</name>
</gene>
<dbReference type="InterPro" id="IPR011009">
    <property type="entry name" value="Kinase-like_dom_sf"/>
</dbReference>
<dbReference type="GO" id="GO:0005524">
    <property type="term" value="F:ATP binding"/>
    <property type="evidence" value="ECO:0007669"/>
    <property type="project" value="InterPro"/>
</dbReference>
<sequence length="120" mass="13269">MQYKLSAGRCVVADYQGDNRFLTDAELATKESNSRHFGRGSISDVLTQFEEKHVCNAWCDYFGIGQNGQTMKTAWKPLRALGIKPVCDPAYTPDSDEKPEGIPLFDEAQGNLAGHISTLQ</sequence>
<dbReference type="Pfam" id="PF02816">
    <property type="entry name" value="Alpha_kinase"/>
    <property type="match status" value="1"/>
</dbReference>
<dbReference type="PROSITE" id="PS51158">
    <property type="entry name" value="ALPHA_KINASE"/>
    <property type="match status" value="1"/>
</dbReference>
<evidence type="ECO:0000256" key="3">
    <source>
        <dbReference type="ARBA" id="ARBA00022777"/>
    </source>
</evidence>
<dbReference type="SUPFAM" id="SSF56112">
    <property type="entry name" value="Protein kinase-like (PK-like)"/>
    <property type="match status" value="1"/>
</dbReference>
<feature type="domain" description="Alpha-type protein kinase" evidence="4">
    <location>
        <begin position="1"/>
        <end position="67"/>
    </location>
</feature>
<evidence type="ECO:0000313" key="6">
    <source>
        <dbReference type="Proteomes" id="UP000076798"/>
    </source>
</evidence>
<dbReference type="Gene3D" id="3.20.200.10">
    <property type="entry name" value="MHCK/EF2 kinase"/>
    <property type="match status" value="1"/>
</dbReference>
<dbReference type="EMBL" id="KV428411">
    <property type="protein sequence ID" value="KZT31991.1"/>
    <property type="molecule type" value="Genomic_DNA"/>
</dbReference>
<keyword evidence="3" id="KW-0418">Kinase</keyword>
<keyword evidence="1" id="KW-0723">Serine/threonine-protein kinase</keyword>
<dbReference type="OrthoDB" id="301415at2759"/>
<proteinExistence type="predicted"/>
<accession>A0A165XAA6</accession>
<dbReference type="AlphaFoldDB" id="A0A165XAA6"/>
<name>A0A165XAA6_9AGAM</name>
<protein>
    <recommendedName>
        <fullName evidence="4">Alpha-type protein kinase domain-containing protein</fullName>
    </recommendedName>
</protein>
<dbReference type="InterPro" id="IPR004166">
    <property type="entry name" value="a-kinase_dom"/>
</dbReference>
<organism evidence="5 6">
    <name type="scientific">Sistotremastrum suecicum HHB10207 ss-3</name>
    <dbReference type="NCBI Taxonomy" id="1314776"/>
    <lineage>
        <taxon>Eukaryota</taxon>
        <taxon>Fungi</taxon>
        <taxon>Dikarya</taxon>
        <taxon>Basidiomycota</taxon>
        <taxon>Agaricomycotina</taxon>
        <taxon>Agaricomycetes</taxon>
        <taxon>Sistotremastrales</taxon>
        <taxon>Sistotremastraceae</taxon>
        <taxon>Sistotremastrum</taxon>
    </lineage>
</organism>
<reference evidence="5 6" key="1">
    <citation type="journal article" date="2016" name="Mol. Biol. Evol.">
        <title>Comparative Genomics of Early-Diverging Mushroom-Forming Fungi Provides Insights into the Origins of Lignocellulose Decay Capabilities.</title>
        <authorList>
            <person name="Nagy L.G."/>
            <person name="Riley R."/>
            <person name="Tritt A."/>
            <person name="Adam C."/>
            <person name="Daum C."/>
            <person name="Floudas D."/>
            <person name="Sun H."/>
            <person name="Yadav J.S."/>
            <person name="Pangilinan J."/>
            <person name="Larsson K.H."/>
            <person name="Matsuura K."/>
            <person name="Barry K."/>
            <person name="Labutti K."/>
            <person name="Kuo R."/>
            <person name="Ohm R.A."/>
            <person name="Bhattacharya S.S."/>
            <person name="Shirouzu T."/>
            <person name="Yoshinaga Y."/>
            <person name="Martin F.M."/>
            <person name="Grigoriev I.V."/>
            <person name="Hibbett D.S."/>
        </authorList>
    </citation>
    <scope>NUCLEOTIDE SEQUENCE [LARGE SCALE GENOMIC DNA]</scope>
    <source>
        <strain evidence="5 6">HHB10207 ss-3</strain>
    </source>
</reference>
<evidence type="ECO:0000256" key="1">
    <source>
        <dbReference type="ARBA" id="ARBA00022527"/>
    </source>
</evidence>
<keyword evidence="6" id="KW-1185">Reference proteome</keyword>
<evidence type="ECO:0000256" key="2">
    <source>
        <dbReference type="ARBA" id="ARBA00022679"/>
    </source>
</evidence>
<keyword evidence="2" id="KW-0808">Transferase</keyword>
<dbReference type="Proteomes" id="UP000076798">
    <property type="component" value="Unassembled WGS sequence"/>
</dbReference>